<comment type="caution">
    <text evidence="1">The sequence shown here is derived from an EMBL/GenBank/DDBJ whole genome shotgun (WGS) entry which is preliminary data.</text>
</comment>
<evidence type="ECO:0000313" key="2">
    <source>
        <dbReference type="Proteomes" id="UP000828941"/>
    </source>
</evidence>
<evidence type="ECO:0000313" key="1">
    <source>
        <dbReference type="EMBL" id="KAI4349715.1"/>
    </source>
</evidence>
<reference evidence="1 2" key="1">
    <citation type="journal article" date="2022" name="DNA Res.">
        <title>Chromosomal-level genome assembly of the orchid tree Bauhinia variegata (Leguminosae; Cercidoideae) supports the allotetraploid origin hypothesis of Bauhinia.</title>
        <authorList>
            <person name="Zhong Y."/>
            <person name="Chen Y."/>
            <person name="Zheng D."/>
            <person name="Pang J."/>
            <person name="Liu Y."/>
            <person name="Luo S."/>
            <person name="Meng S."/>
            <person name="Qian L."/>
            <person name="Wei D."/>
            <person name="Dai S."/>
            <person name="Zhou R."/>
        </authorList>
    </citation>
    <scope>NUCLEOTIDE SEQUENCE [LARGE SCALE GENOMIC DNA]</scope>
    <source>
        <strain evidence="1">BV-YZ2020</strain>
    </source>
</reference>
<dbReference type="EMBL" id="CM039429">
    <property type="protein sequence ID" value="KAI4349715.1"/>
    <property type="molecule type" value="Genomic_DNA"/>
</dbReference>
<gene>
    <name evidence="1" type="ORF">L6164_010275</name>
</gene>
<name>A0ACB9PT03_BAUVA</name>
<proteinExistence type="predicted"/>
<organism evidence="1 2">
    <name type="scientific">Bauhinia variegata</name>
    <name type="common">Purple orchid tree</name>
    <name type="synonym">Phanera variegata</name>
    <dbReference type="NCBI Taxonomy" id="167791"/>
    <lineage>
        <taxon>Eukaryota</taxon>
        <taxon>Viridiplantae</taxon>
        <taxon>Streptophyta</taxon>
        <taxon>Embryophyta</taxon>
        <taxon>Tracheophyta</taxon>
        <taxon>Spermatophyta</taxon>
        <taxon>Magnoliopsida</taxon>
        <taxon>eudicotyledons</taxon>
        <taxon>Gunneridae</taxon>
        <taxon>Pentapetalae</taxon>
        <taxon>rosids</taxon>
        <taxon>fabids</taxon>
        <taxon>Fabales</taxon>
        <taxon>Fabaceae</taxon>
        <taxon>Cercidoideae</taxon>
        <taxon>Cercideae</taxon>
        <taxon>Bauhiniinae</taxon>
        <taxon>Bauhinia</taxon>
    </lineage>
</organism>
<sequence length="163" mass="18564">MVDPHTQKNGRHKKRRSVIHFLKVALFMIRRHSVKQKTLGAEQGSGSLWRTLVASVRPLHLQSNDSPPRTLESKLSENRNGASSSAFDSPVDGGGYESQSPSSEPESRYSSALDLIQLVHQNDEEEISINDDEDVTIDAKAEEFITQFYEEMRRQRLHYRKAN</sequence>
<keyword evidence="2" id="KW-1185">Reference proteome</keyword>
<protein>
    <submittedName>
        <fullName evidence="1">Uncharacterized protein</fullName>
    </submittedName>
</protein>
<accession>A0ACB9PT03</accession>
<dbReference type="Proteomes" id="UP000828941">
    <property type="component" value="Chromosome 4"/>
</dbReference>